<dbReference type="PANTHER" id="PTHR23517">
    <property type="entry name" value="RESISTANCE PROTEIN MDTM, PUTATIVE-RELATED-RELATED"/>
    <property type="match status" value="1"/>
</dbReference>
<feature type="transmembrane region" description="Helical" evidence="7">
    <location>
        <begin position="326"/>
        <end position="347"/>
    </location>
</feature>
<feature type="domain" description="Major facilitator superfamily (MFS) profile" evidence="8">
    <location>
        <begin position="20"/>
        <end position="416"/>
    </location>
</feature>
<evidence type="ECO:0000256" key="4">
    <source>
        <dbReference type="ARBA" id="ARBA00022692"/>
    </source>
</evidence>
<sequence length="418" mass="45422">MENQSIVNARPFLLQPSSYQVWVQALARSLYIAGHGTMHFFMPLIFVNQLGMSATVVGLSMSCGALAGVVGHFLGGYLTDSPKYGRKQTLLLSALLSILAVFMLAIIPIPTLTVANLFLGLSSGCYWTAADASVIDVTPTEQRSKAFAVLVLSDSLGSGLGIWGGGILLSMGVLFQTLFLINGLILVVFLILIQFAITETRHEVTETDTLPGFVLALKDRALQLFMSINVLFTTYIALNNSTLPLYFTNFISTTMQATTTSRDSVSIANLFTLFYVGIGAFLQLPLVQIFNSFLKVHVLMISMLLWCGGFILVWATHLILPPEIGIIAAFIILSIASAIYKAFAPTVVAELAPESLRGIYLAISYQCWSIGYFIGPLLGGWAMDQSSALAHSLWIATAVSTLFGIVMLYYLTKVSEQY</sequence>
<accession>A0A8J6XMX3</accession>
<proteinExistence type="predicted"/>
<keyword evidence="10" id="KW-1185">Reference proteome</keyword>
<evidence type="ECO:0000256" key="6">
    <source>
        <dbReference type="ARBA" id="ARBA00023136"/>
    </source>
</evidence>
<dbReference type="GO" id="GO:0022857">
    <property type="term" value="F:transmembrane transporter activity"/>
    <property type="evidence" value="ECO:0007669"/>
    <property type="project" value="InterPro"/>
</dbReference>
<keyword evidence="4 7" id="KW-0812">Transmembrane</keyword>
<dbReference type="SUPFAM" id="SSF103473">
    <property type="entry name" value="MFS general substrate transporter"/>
    <property type="match status" value="1"/>
</dbReference>
<protein>
    <submittedName>
        <fullName evidence="9">MFS transporter</fullName>
    </submittedName>
</protein>
<dbReference type="InterPro" id="IPR011701">
    <property type="entry name" value="MFS"/>
</dbReference>
<keyword evidence="6 7" id="KW-0472">Membrane</keyword>
<gene>
    <name evidence="9" type="ORF">ICL16_39390</name>
</gene>
<evidence type="ECO:0000313" key="9">
    <source>
        <dbReference type="EMBL" id="MBD2777953.1"/>
    </source>
</evidence>
<evidence type="ECO:0000256" key="3">
    <source>
        <dbReference type="ARBA" id="ARBA00022475"/>
    </source>
</evidence>
<keyword evidence="5 7" id="KW-1133">Transmembrane helix</keyword>
<feature type="transmembrane region" description="Helical" evidence="7">
    <location>
        <begin position="21"/>
        <end position="42"/>
    </location>
</feature>
<organism evidence="9 10">
    <name type="scientific">Iningainema tapete BLCC-T55</name>
    <dbReference type="NCBI Taxonomy" id="2748662"/>
    <lineage>
        <taxon>Bacteria</taxon>
        <taxon>Bacillati</taxon>
        <taxon>Cyanobacteriota</taxon>
        <taxon>Cyanophyceae</taxon>
        <taxon>Nostocales</taxon>
        <taxon>Scytonemataceae</taxon>
        <taxon>Iningainema tapete</taxon>
    </lineage>
</organism>
<dbReference type="Gene3D" id="1.20.1250.20">
    <property type="entry name" value="MFS general substrate transporter like domains"/>
    <property type="match status" value="1"/>
</dbReference>
<dbReference type="InterPro" id="IPR036259">
    <property type="entry name" value="MFS_trans_sf"/>
</dbReference>
<dbReference type="PROSITE" id="PS50850">
    <property type="entry name" value="MFS"/>
    <property type="match status" value="1"/>
</dbReference>
<dbReference type="InterPro" id="IPR050171">
    <property type="entry name" value="MFS_Transporters"/>
</dbReference>
<evidence type="ECO:0000256" key="5">
    <source>
        <dbReference type="ARBA" id="ARBA00022989"/>
    </source>
</evidence>
<dbReference type="Pfam" id="PF07690">
    <property type="entry name" value="MFS_1"/>
    <property type="match status" value="2"/>
</dbReference>
<feature type="transmembrane region" description="Helical" evidence="7">
    <location>
        <begin position="224"/>
        <end position="247"/>
    </location>
</feature>
<comment type="subcellular location">
    <subcellularLocation>
        <location evidence="1">Cell membrane</location>
        <topology evidence="1">Multi-pass membrane protein</topology>
    </subcellularLocation>
</comment>
<feature type="transmembrane region" description="Helical" evidence="7">
    <location>
        <begin position="267"/>
        <end position="286"/>
    </location>
</feature>
<feature type="transmembrane region" description="Helical" evidence="7">
    <location>
        <begin position="388"/>
        <end position="411"/>
    </location>
</feature>
<feature type="transmembrane region" description="Helical" evidence="7">
    <location>
        <begin position="90"/>
        <end position="109"/>
    </location>
</feature>
<dbReference type="PANTHER" id="PTHR23517:SF3">
    <property type="entry name" value="INTEGRAL MEMBRANE TRANSPORT PROTEIN"/>
    <property type="match status" value="1"/>
</dbReference>
<feature type="transmembrane region" description="Helical" evidence="7">
    <location>
        <begin position="54"/>
        <end position="78"/>
    </location>
</feature>
<evidence type="ECO:0000256" key="2">
    <source>
        <dbReference type="ARBA" id="ARBA00022448"/>
    </source>
</evidence>
<comment type="caution">
    <text evidence="9">The sequence shown here is derived from an EMBL/GenBank/DDBJ whole genome shotgun (WGS) entry which is preliminary data.</text>
</comment>
<dbReference type="RefSeq" id="WP_190837023.1">
    <property type="nucleotide sequence ID" value="NZ_CAWPPI010000118.1"/>
</dbReference>
<dbReference type="InterPro" id="IPR020846">
    <property type="entry name" value="MFS_dom"/>
</dbReference>
<feature type="transmembrane region" description="Helical" evidence="7">
    <location>
        <begin position="359"/>
        <end position="382"/>
    </location>
</feature>
<dbReference type="Proteomes" id="UP000629098">
    <property type="component" value="Unassembled WGS sequence"/>
</dbReference>
<keyword evidence="2" id="KW-0813">Transport</keyword>
<dbReference type="AlphaFoldDB" id="A0A8J6XMX3"/>
<evidence type="ECO:0000313" key="10">
    <source>
        <dbReference type="Proteomes" id="UP000629098"/>
    </source>
</evidence>
<evidence type="ECO:0000259" key="8">
    <source>
        <dbReference type="PROSITE" id="PS50850"/>
    </source>
</evidence>
<evidence type="ECO:0000256" key="1">
    <source>
        <dbReference type="ARBA" id="ARBA00004651"/>
    </source>
</evidence>
<name>A0A8J6XMX3_9CYAN</name>
<reference evidence="9" key="1">
    <citation type="submission" date="2020-09" db="EMBL/GenBank/DDBJ databases">
        <title>Iningainema tapete sp. nov. (Scytonemataceae, Cyanobacteria) from greenhouses in central Florida (USA) produces two types of nodularin with biosynthetic potential for microcystin-LR and anabaenopeptins.</title>
        <authorList>
            <person name="Berthold D.E."/>
            <person name="Lefler F.W."/>
            <person name="Huang I.-S."/>
            <person name="Abdulla H."/>
            <person name="Zimba P.V."/>
            <person name="Laughinghouse H.D. IV."/>
        </authorList>
    </citation>
    <scope>NUCLEOTIDE SEQUENCE</scope>
    <source>
        <strain evidence="9">BLCCT55</strain>
    </source>
</reference>
<keyword evidence="3" id="KW-1003">Cell membrane</keyword>
<evidence type="ECO:0000256" key="7">
    <source>
        <dbReference type="SAM" id="Phobius"/>
    </source>
</evidence>
<feature type="transmembrane region" description="Helical" evidence="7">
    <location>
        <begin position="173"/>
        <end position="193"/>
    </location>
</feature>
<feature type="transmembrane region" description="Helical" evidence="7">
    <location>
        <begin position="298"/>
        <end position="320"/>
    </location>
</feature>
<dbReference type="GO" id="GO:0005886">
    <property type="term" value="C:plasma membrane"/>
    <property type="evidence" value="ECO:0007669"/>
    <property type="project" value="UniProtKB-SubCell"/>
</dbReference>
<dbReference type="EMBL" id="JACXAE010000118">
    <property type="protein sequence ID" value="MBD2777953.1"/>
    <property type="molecule type" value="Genomic_DNA"/>
</dbReference>